<keyword evidence="12" id="KW-1185">Reference proteome</keyword>
<name>A0A2A9NXY5_9AGAR</name>
<comment type="subcellular location">
    <subcellularLocation>
        <location evidence="1">Nucleus</location>
    </subcellularLocation>
</comment>
<dbReference type="OrthoDB" id="7608935at2759"/>
<dbReference type="GO" id="GO:0071031">
    <property type="term" value="P:nuclear mRNA surveillance of mRNA 3'-end processing"/>
    <property type="evidence" value="ECO:0007669"/>
    <property type="project" value="TreeGrafter"/>
</dbReference>
<evidence type="ECO:0000256" key="8">
    <source>
        <dbReference type="PROSITE-ProRule" id="PRU00047"/>
    </source>
</evidence>
<evidence type="ECO:0000313" key="12">
    <source>
        <dbReference type="Proteomes" id="UP000242287"/>
    </source>
</evidence>
<dbReference type="PANTHER" id="PTHR46543">
    <property type="entry name" value="ZINC FINGER CCHC DOMAIN-CONTAINING PROTEIN 7"/>
    <property type="match status" value="1"/>
</dbReference>
<dbReference type="InterPro" id="IPR036875">
    <property type="entry name" value="Znf_CCHC_sf"/>
</dbReference>
<feature type="domain" description="CCHC-type" evidence="10">
    <location>
        <begin position="108"/>
        <end position="123"/>
    </location>
</feature>
<evidence type="ECO:0000256" key="5">
    <source>
        <dbReference type="ARBA" id="ARBA00022771"/>
    </source>
</evidence>
<dbReference type="SUPFAM" id="SSF57756">
    <property type="entry name" value="Retrovirus zinc finger-like domains"/>
    <property type="match status" value="2"/>
</dbReference>
<dbReference type="GO" id="GO:0071038">
    <property type="term" value="P:TRAMP-dependent tRNA surveillance pathway"/>
    <property type="evidence" value="ECO:0007669"/>
    <property type="project" value="TreeGrafter"/>
</dbReference>
<proteinExistence type="predicted"/>
<keyword evidence="6" id="KW-0862">Zinc</keyword>
<reference evidence="11 12" key="1">
    <citation type="submission" date="2014-02" db="EMBL/GenBank/DDBJ databases">
        <title>Transposable element dynamics among asymbiotic and ectomycorrhizal Amanita fungi.</title>
        <authorList>
            <consortium name="DOE Joint Genome Institute"/>
            <person name="Hess J."/>
            <person name="Skrede I."/>
            <person name="Wolfe B."/>
            <person name="LaButti K."/>
            <person name="Ohm R.A."/>
            <person name="Grigoriev I.V."/>
            <person name="Pringle A."/>
        </authorList>
    </citation>
    <scope>NUCLEOTIDE SEQUENCE [LARGE SCALE GENOMIC DNA]</scope>
    <source>
        <strain evidence="11 12">SKay4041</strain>
    </source>
</reference>
<dbReference type="SMART" id="SM00343">
    <property type="entry name" value="ZnF_C2HC"/>
    <property type="match status" value="4"/>
</dbReference>
<feature type="non-terminal residue" evidence="11">
    <location>
        <position position="221"/>
    </location>
</feature>
<dbReference type="GO" id="GO:0071036">
    <property type="term" value="P:nuclear polyadenylation-dependent snoRNA catabolic process"/>
    <property type="evidence" value="ECO:0007669"/>
    <property type="project" value="TreeGrafter"/>
</dbReference>
<dbReference type="AlphaFoldDB" id="A0A2A9NXY5"/>
<keyword evidence="5 8" id="KW-0863">Zinc-finger</keyword>
<dbReference type="Proteomes" id="UP000242287">
    <property type="component" value="Unassembled WGS sequence"/>
</dbReference>
<feature type="compositionally biased region" description="Polar residues" evidence="9">
    <location>
        <begin position="211"/>
        <end position="221"/>
    </location>
</feature>
<dbReference type="GO" id="GO:0008270">
    <property type="term" value="F:zinc ion binding"/>
    <property type="evidence" value="ECO:0007669"/>
    <property type="project" value="UniProtKB-KW"/>
</dbReference>
<keyword evidence="7" id="KW-0539">Nucleus</keyword>
<feature type="domain" description="CCHC-type" evidence="10">
    <location>
        <begin position="21"/>
        <end position="36"/>
    </location>
</feature>
<dbReference type="PROSITE" id="PS50158">
    <property type="entry name" value="ZF_CCHC"/>
    <property type="match status" value="2"/>
</dbReference>
<dbReference type="PANTHER" id="PTHR46543:SF1">
    <property type="entry name" value="ZINC FINGER CCHC DOMAIN-CONTAINING PROTEIN 7"/>
    <property type="match status" value="1"/>
</dbReference>
<evidence type="ECO:0000256" key="7">
    <source>
        <dbReference type="ARBA" id="ARBA00023242"/>
    </source>
</evidence>
<accession>A0A2A9NXY5</accession>
<keyword evidence="4" id="KW-0677">Repeat</keyword>
<dbReference type="GO" id="GO:0031499">
    <property type="term" value="C:TRAMP complex"/>
    <property type="evidence" value="ECO:0007669"/>
    <property type="project" value="TreeGrafter"/>
</dbReference>
<keyword evidence="2" id="KW-0507">mRNA processing</keyword>
<feature type="non-terminal residue" evidence="11">
    <location>
        <position position="1"/>
    </location>
</feature>
<dbReference type="GO" id="GO:0003723">
    <property type="term" value="F:RNA binding"/>
    <property type="evidence" value="ECO:0007669"/>
    <property type="project" value="TreeGrafter"/>
</dbReference>
<keyword evidence="3" id="KW-0479">Metal-binding</keyword>
<evidence type="ECO:0000256" key="9">
    <source>
        <dbReference type="SAM" id="MobiDB-lite"/>
    </source>
</evidence>
<dbReference type="InterPro" id="IPR051644">
    <property type="entry name" value="TRAMP_AT-DNA-binding"/>
</dbReference>
<evidence type="ECO:0000313" key="11">
    <source>
        <dbReference type="EMBL" id="PFH52703.1"/>
    </source>
</evidence>
<gene>
    <name evidence="11" type="ORF">AMATHDRAFT_107883</name>
</gene>
<dbReference type="Pfam" id="PF00098">
    <property type="entry name" value="zf-CCHC"/>
    <property type="match status" value="1"/>
</dbReference>
<dbReference type="Gene3D" id="4.10.60.10">
    <property type="entry name" value="Zinc finger, CCHC-type"/>
    <property type="match status" value="2"/>
</dbReference>
<feature type="compositionally biased region" description="Basic and acidic residues" evidence="9">
    <location>
        <begin position="192"/>
        <end position="202"/>
    </location>
</feature>
<dbReference type="InterPro" id="IPR001878">
    <property type="entry name" value="Znf_CCHC"/>
</dbReference>
<dbReference type="GO" id="GO:0071039">
    <property type="term" value="P:nuclear polyadenylation-dependent CUT catabolic process"/>
    <property type="evidence" value="ECO:0007669"/>
    <property type="project" value="TreeGrafter"/>
</dbReference>
<dbReference type="GO" id="GO:0071035">
    <property type="term" value="P:nuclear polyadenylation-dependent rRNA catabolic process"/>
    <property type="evidence" value="ECO:0007669"/>
    <property type="project" value="TreeGrafter"/>
</dbReference>
<evidence type="ECO:0000256" key="6">
    <source>
        <dbReference type="ARBA" id="ARBA00022833"/>
    </source>
</evidence>
<dbReference type="STRING" id="703135.A0A2A9NXY5"/>
<organism evidence="11 12">
    <name type="scientific">Amanita thiersii Skay4041</name>
    <dbReference type="NCBI Taxonomy" id="703135"/>
    <lineage>
        <taxon>Eukaryota</taxon>
        <taxon>Fungi</taxon>
        <taxon>Dikarya</taxon>
        <taxon>Basidiomycota</taxon>
        <taxon>Agaricomycotina</taxon>
        <taxon>Agaricomycetes</taxon>
        <taxon>Agaricomycetidae</taxon>
        <taxon>Agaricales</taxon>
        <taxon>Pluteineae</taxon>
        <taxon>Amanitaceae</taxon>
        <taxon>Amanita</taxon>
    </lineage>
</organism>
<evidence type="ECO:0000256" key="4">
    <source>
        <dbReference type="ARBA" id="ARBA00022737"/>
    </source>
</evidence>
<feature type="region of interest" description="Disordered" evidence="9">
    <location>
        <begin position="182"/>
        <end position="221"/>
    </location>
</feature>
<dbReference type="EMBL" id="KZ301977">
    <property type="protein sequence ID" value="PFH52703.1"/>
    <property type="molecule type" value="Genomic_DNA"/>
</dbReference>
<evidence type="ECO:0000256" key="3">
    <source>
        <dbReference type="ARBA" id="ARBA00022723"/>
    </source>
</evidence>
<evidence type="ECO:0000256" key="2">
    <source>
        <dbReference type="ARBA" id="ARBA00022664"/>
    </source>
</evidence>
<protein>
    <recommendedName>
        <fullName evidence="10">CCHC-type domain-containing protein</fullName>
    </recommendedName>
</protein>
<evidence type="ECO:0000259" key="10">
    <source>
        <dbReference type="PROSITE" id="PS50158"/>
    </source>
</evidence>
<sequence>CLTCGARNEHVTRSCPISKVCFTCGMKGHINATCPNRRAIRGTDVDRYNDCDRCGSQQHKMNECPTWWRLYEYVTDKERSSIIRVREEKKDLTLGAGGESYISSDPWCYNCGDIGHWGDDCEELPHRHDIPVEPSAFSLNNMLSGPFYDSTEQLQSLSNKDRCRSEIDKDTSEWLQNLPDEVGKQGRKKHMERMEKRAREQEQVEEDDWFGNSTNLRIRGQ</sequence>
<dbReference type="GO" id="GO:0071037">
    <property type="term" value="P:nuclear polyadenylation-dependent snRNA catabolic process"/>
    <property type="evidence" value="ECO:0007669"/>
    <property type="project" value="TreeGrafter"/>
</dbReference>
<dbReference type="GO" id="GO:0006397">
    <property type="term" value="P:mRNA processing"/>
    <property type="evidence" value="ECO:0007669"/>
    <property type="project" value="UniProtKB-KW"/>
</dbReference>
<evidence type="ECO:0000256" key="1">
    <source>
        <dbReference type="ARBA" id="ARBA00004123"/>
    </source>
</evidence>